<dbReference type="Proteomes" id="UP000642107">
    <property type="component" value="Unassembled WGS sequence"/>
</dbReference>
<evidence type="ECO:0000313" key="3">
    <source>
        <dbReference type="Proteomes" id="UP000642107"/>
    </source>
</evidence>
<accession>A0ABR9DTR3</accession>
<protein>
    <submittedName>
        <fullName evidence="2">Helix-turn-helix domain-containing protein</fullName>
    </submittedName>
</protein>
<dbReference type="Gene3D" id="1.10.10.10">
    <property type="entry name" value="Winged helix-like DNA-binding domain superfamily/Winged helix DNA-binding domain"/>
    <property type="match status" value="1"/>
</dbReference>
<dbReference type="Pfam" id="PF12840">
    <property type="entry name" value="HTH_20"/>
    <property type="match status" value="1"/>
</dbReference>
<dbReference type="CDD" id="cd00090">
    <property type="entry name" value="HTH_ARSR"/>
    <property type="match status" value="1"/>
</dbReference>
<dbReference type="InterPro" id="IPR036388">
    <property type="entry name" value="WH-like_DNA-bd_sf"/>
</dbReference>
<evidence type="ECO:0000259" key="1">
    <source>
        <dbReference type="SMART" id="SM00418"/>
    </source>
</evidence>
<reference evidence="2 3" key="1">
    <citation type="submission" date="2020-09" db="EMBL/GenBank/DDBJ databases">
        <title>Flavimobilis rhizosphaerae sp. nov., isolated from rhizosphere soil of Spartina alterniflora.</title>
        <authorList>
            <person name="Hanqin C."/>
        </authorList>
    </citation>
    <scope>NUCLEOTIDE SEQUENCE [LARGE SCALE GENOMIC DNA]</scope>
    <source>
        <strain evidence="2 3">GY 10621</strain>
    </source>
</reference>
<evidence type="ECO:0000313" key="2">
    <source>
        <dbReference type="EMBL" id="MBD9700329.1"/>
    </source>
</evidence>
<proteinExistence type="predicted"/>
<dbReference type="InterPro" id="IPR001845">
    <property type="entry name" value="HTH_ArsR_DNA-bd_dom"/>
</dbReference>
<dbReference type="InterPro" id="IPR036390">
    <property type="entry name" value="WH_DNA-bd_sf"/>
</dbReference>
<dbReference type="EMBL" id="JACZDF010000008">
    <property type="protein sequence ID" value="MBD9700329.1"/>
    <property type="molecule type" value="Genomic_DNA"/>
</dbReference>
<feature type="domain" description="HTH arsR-type" evidence="1">
    <location>
        <begin position="7"/>
        <end position="94"/>
    </location>
</feature>
<gene>
    <name evidence="2" type="ORF">IGS67_12650</name>
</gene>
<dbReference type="RefSeq" id="WP_192281736.1">
    <property type="nucleotide sequence ID" value="NZ_JACZDF010000008.1"/>
</dbReference>
<organism evidence="2 3">
    <name type="scientific">Flavimobilis rhizosphaerae</name>
    <dbReference type="NCBI Taxonomy" id="2775421"/>
    <lineage>
        <taxon>Bacteria</taxon>
        <taxon>Bacillati</taxon>
        <taxon>Actinomycetota</taxon>
        <taxon>Actinomycetes</taxon>
        <taxon>Micrococcales</taxon>
        <taxon>Jonesiaceae</taxon>
        <taxon>Flavimobilis</taxon>
    </lineage>
</organism>
<dbReference type="InterPro" id="IPR011991">
    <property type="entry name" value="ArsR-like_HTH"/>
</dbReference>
<comment type="caution">
    <text evidence="2">The sequence shown here is derived from an EMBL/GenBank/DDBJ whole genome shotgun (WGS) entry which is preliminary data.</text>
</comment>
<keyword evidence="3" id="KW-1185">Reference proteome</keyword>
<name>A0ABR9DTR3_9MICO</name>
<dbReference type="SMART" id="SM00418">
    <property type="entry name" value="HTH_ARSR"/>
    <property type="match status" value="1"/>
</dbReference>
<dbReference type="SUPFAM" id="SSF46785">
    <property type="entry name" value="Winged helix' DNA-binding domain"/>
    <property type="match status" value="1"/>
</dbReference>
<sequence length="277" mass="29972">MSNRRVTTYRALASASRVALLDALQHRDGMTVTELAQVAGIHANTAREHLARLIDAGFVTCTPEERRTRGRPRMLYHAVRTPEPVQTPGRAADERDEHAREELLRLLVQGFGAGTPADVERARDLGRDASLHPGTLLGSPAQGPRLDDGCTDLDPAEGAGCTQLGLLEDHLAATGFDPAVSEDGTVLETHGCPFFDLAREHPEVVCRLHEGLLEGVLARGRGPWVLDRIDTFVAPGRCIVRVRRGDDAATTARSRAVPAFPQRAAATRTELPTPPRS</sequence>